<dbReference type="AlphaFoldDB" id="A0A090V3T0"/>
<sequence length="140" mass="16062">MRKSFKVLGSVIIVAAAALTYAWPYMAMEFAGSAHYTEQNKREYEFYTPDLLKKMPRISPRYDFDFVNITGPASHVYAVRYYGTDDSKQIETYLNAMGYQKQRSCHIEAVCWRSADPQETVTVSTLDSPKALLVSVIYNY</sequence>
<evidence type="ECO:0000313" key="1">
    <source>
        <dbReference type="EMBL" id="GAL59530.1"/>
    </source>
</evidence>
<dbReference type="eggNOG" id="ENOG50309HJ">
    <property type="taxonomic scope" value="Bacteria"/>
</dbReference>
<keyword evidence="2" id="KW-1185">Reference proteome</keyword>
<comment type="caution">
    <text evidence="1">The sequence shown here is derived from an EMBL/GenBank/DDBJ whole genome shotgun (WGS) entry which is preliminary data.</text>
</comment>
<dbReference type="Proteomes" id="UP000029462">
    <property type="component" value="Unassembled WGS sequence"/>
</dbReference>
<dbReference type="OrthoDB" id="6463131at2"/>
<gene>
    <name evidence="1" type="ORF">EV102420_20_00390</name>
</gene>
<proteinExistence type="predicted"/>
<name>A0A090V3T0_PSEVU</name>
<reference evidence="1 2" key="1">
    <citation type="submission" date="2014-09" db="EMBL/GenBank/DDBJ databases">
        <title>Whole genome shotgun sequence of Escherichia vulneris NBRC 102420.</title>
        <authorList>
            <person name="Yoshida Y."/>
            <person name="Hosoyama A."/>
            <person name="Tsuchikane K."/>
            <person name="Ohji S."/>
            <person name="Ichikawa N."/>
            <person name="Kimura A."/>
            <person name="Yamazoe A."/>
            <person name="Ezaki T."/>
            <person name="Fujita N."/>
        </authorList>
    </citation>
    <scope>NUCLEOTIDE SEQUENCE [LARGE SCALE GENOMIC DNA]</scope>
    <source>
        <strain evidence="1 2">NBRC 102420</strain>
    </source>
</reference>
<evidence type="ECO:0000313" key="2">
    <source>
        <dbReference type="Proteomes" id="UP000029462"/>
    </source>
</evidence>
<accession>A0A090V3T0</accession>
<dbReference type="RefSeq" id="WP_042393478.1">
    <property type="nucleotide sequence ID" value="NZ_BBMZ01000020.1"/>
</dbReference>
<dbReference type="EMBL" id="BBMZ01000020">
    <property type="protein sequence ID" value="GAL59530.1"/>
    <property type="molecule type" value="Genomic_DNA"/>
</dbReference>
<protein>
    <submittedName>
        <fullName evidence="1">Uncharacterized protein</fullName>
    </submittedName>
</protein>
<organism evidence="1 2">
    <name type="scientific">Pseudescherichia vulneris NBRC 102420</name>
    <dbReference type="NCBI Taxonomy" id="1115515"/>
    <lineage>
        <taxon>Bacteria</taxon>
        <taxon>Pseudomonadati</taxon>
        <taxon>Pseudomonadota</taxon>
        <taxon>Gammaproteobacteria</taxon>
        <taxon>Enterobacterales</taxon>
        <taxon>Enterobacteriaceae</taxon>
        <taxon>Pseudescherichia</taxon>
    </lineage>
</organism>